<gene>
    <name evidence="2" type="ORF">UFOVP1067_28</name>
    <name evidence="1" type="ORF">UFOVP662_28</name>
</gene>
<name>A0A6J5NG51_9CAUD</name>
<accession>A0A6J5NG51</accession>
<dbReference type="EMBL" id="LR796635">
    <property type="protein sequence ID" value="CAB4155898.1"/>
    <property type="molecule type" value="Genomic_DNA"/>
</dbReference>
<evidence type="ECO:0000313" key="2">
    <source>
        <dbReference type="EMBL" id="CAB4181288.1"/>
    </source>
</evidence>
<proteinExistence type="predicted"/>
<organism evidence="1">
    <name type="scientific">uncultured Caudovirales phage</name>
    <dbReference type="NCBI Taxonomy" id="2100421"/>
    <lineage>
        <taxon>Viruses</taxon>
        <taxon>Duplodnaviria</taxon>
        <taxon>Heunggongvirae</taxon>
        <taxon>Uroviricota</taxon>
        <taxon>Caudoviricetes</taxon>
        <taxon>Peduoviridae</taxon>
        <taxon>Maltschvirus</taxon>
        <taxon>Maltschvirus maltsch</taxon>
    </lineage>
</organism>
<dbReference type="EMBL" id="LR797016">
    <property type="protein sequence ID" value="CAB4181288.1"/>
    <property type="molecule type" value="Genomic_DNA"/>
</dbReference>
<protein>
    <submittedName>
        <fullName evidence="1">Uncharacterized protein</fullName>
    </submittedName>
</protein>
<reference evidence="1" key="1">
    <citation type="submission" date="2020-04" db="EMBL/GenBank/DDBJ databases">
        <authorList>
            <person name="Chiriac C."/>
            <person name="Salcher M."/>
            <person name="Ghai R."/>
            <person name="Kavagutti S V."/>
        </authorList>
    </citation>
    <scope>NUCLEOTIDE SEQUENCE</scope>
</reference>
<evidence type="ECO:0000313" key="1">
    <source>
        <dbReference type="EMBL" id="CAB4155898.1"/>
    </source>
</evidence>
<sequence length="45" mass="5362">MSDVEKYYEAIRKKWHTPTKPWSELALEQQQMVIHSINLLLHVLG</sequence>